<dbReference type="Gene3D" id="3.40.50.10540">
    <property type="entry name" value="Crotonobetainyl-coa:carnitine coa-transferase, domain 1"/>
    <property type="match status" value="1"/>
</dbReference>
<dbReference type="InterPro" id="IPR023606">
    <property type="entry name" value="CoA-Trfase_III_dom_1_sf"/>
</dbReference>
<dbReference type="InterPro" id="IPR050483">
    <property type="entry name" value="CoA-transferase_III_domain"/>
</dbReference>
<dbReference type="InterPro" id="IPR044855">
    <property type="entry name" value="CoA-Trfase_III_dom3_sf"/>
</dbReference>
<sequence>MSQPFLSGLRILDFSTVVMGPYATQLLSDMGADVIKVEPPGGDLVRFYRPQRSSEFSGLFLSLHRNKRGIVLDLKQAGASDVLARLVRKADVVLHNFRPAVAVRLGLDYETLREMKHEIIVCRTVGFGEDGPRREDPAYDDVIQAASGLADLSRLTTGRPAYVPSMICDKVVGQAAALAISGAAFRKATTGTGCEIEVPMYETMVAFNLAENFASATFDPPLGDFGWARSVSPMRKPFPTSDGYVCLLPYTNRNWMDFLAVGGQEHLITDKRYATLADRALNIDGLYRVVETITPLKTAAEWIAFCQEKQIPASRVSRLGELLEEEHLIAVEMFQRLEHPTEGAYRVCRSGVRDSEVRWTLRRHAPALGEHTREVLVEAGFTDSEIDALNGNQIVKSGQVASDRA</sequence>
<dbReference type="SUPFAM" id="SSF89796">
    <property type="entry name" value="CoA-transferase family III (CaiB/BaiF)"/>
    <property type="match status" value="1"/>
</dbReference>
<dbReference type="PANTHER" id="PTHR48207">
    <property type="entry name" value="SUCCINATE--HYDROXYMETHYLGLUTARATE COA-TRANSFERASE"/>
    <property type="match status" value="1"/>
</dbReference>
<name>A0A1H8M8E5_9BRAD</name>
<organism evidence="2 3">
    <name type="scientific">Rhodopseudomonas pseudopalustris</name>
    <dbReference type="NCBI Taxonomy" id="1513892"/>
    <lineage>
        <taxon>Bacteria</taxon>
        <taxon>Pseudomonadati</taxon>
        <taxon>Pseudomonadota</taxon>
        <taxon>Alphaproteobacteria</taxon>
        <taxon>Hyphomicrobiales</taxon>
        <taxon>Nitrobacteraceae</taxon>
        <taxon>Rhodopseudomonas</taxon>
    </lineage>
</organism>
<dbReference type="Pfam" id="PF02515">
    <property type="entry name" value="CoA_transf_3"/>
    <property type="match status" value="1"/>
</dbReference>
<dbReference type="Proteomes" id="UP000199615">
    <property type="component" value="Unassembled WGS sequence"/>
</dbReference>
<dbReference type="RefSeq" id="WP_092681371.1">
    <property type="nucleotide sequence ID" value="NZ_FODT01000001.1"/>
</dbReference>
<keyword evidence="3" id="KW-1185">Reference proteome</keyword>
<accession>A0A1H8M8E5</accession>
<gene>
    <name evidence="2" type="ORF">SAMN05444123_101414</name>
</gene>
<protein>
    <submittedName>
        <fullName evidence="2">Crotonobetainyl-CoA:carnitine CoA-transferase CaiB</fullName>
    </submittedName>
</protein>
<dbReference type="OrthoDB" id="9806585at2"/>
<dbReference type="PANTHER" id="PTHR48207:SF4">
    <property type="entry name" value="BLL6097 PROTEIN"/>
    <property type="match status" value="1"/>
</dbReference>
<proteinExistence type="predicted"/>
<evidence type="ECO:0000256" key="1">
    <source>
        <dbReference type="ARBA" id="ARBA00022679"/>
    </source>
</evidence>
<dbReference type="AlphaFoldDB" id="A0A1H8M8E5"/>
<reference evidence="3" key="1">
    <citation type="submission" date="2016-10" db="EMBL/GenBank/DDBJ databases">
        <authorList>
            <person name="Varghese N."/>
            <person name="Submissions S."/>
        </authorList>
    </citation>
    <scope>NUCLEOTIDE SEQUENCE [LARGE SCALE GENOMIC DNA]</scope>
    <source>
        <strain evidence="3">DSM 123</strain>
    </source>
</reference>
<evidence type="ECO:0000313" key="3">
    <source>
        <dbReference type="Proteomes" id="UP000199615"/>
    </source>
</evidence>
<dbReference type="EMBL" id="FODT01000001">
    <property type="protein sequence ID" value="SEO13631.1"/>
    <property type="molecule type" value="Genomic_DNA"/>
</dbReference>
<keyword evidence="1 2" id="KW-0808">Transferase</keyword>
<evidence type="ECO:0000313" key="2">
    <source>
        <dbReference type="EMBL" id="SEO13631.1"/>
    </source>
</evidence>
<dbReference type="Gene3D" id="3.30.1540.10">
    <property type="entry name" value="formyl-coa transferase, domain 3"/>
    <property type="match status" value="1"/>
</dbReference>
<dbReference type="GO" id="GO:0008410">
    <property type="term" value="F:CoA-transferase activity"/>
    <property type="evidence" value="ECO:0007669"/>
    <property type="project" value="TreeGrafter"/>
</dbReference>
<dbReference type="InterPro" id="IPR003673">
    <property type="entry name" value="CoA-Trfase_fam_III"/>
</dbReference>